<dbReference type="AlphaFoldDB" id="A0AAW7XHC3"/>
<protein>
    <submittedName>
        <fullName evidence="2">Uncharacterized protein</fullName>
    </submittedName>
</protein>
<sequence length="282" mass="30713">MRCVPFLLVSLLSFPVATMAASYEGAESVPLFHPLCFEPLMAQEDDGGAYDMAACAEEFKDIPVKRTPDGGLYAKRPAREDESALTAGYVVYEPIGTLDEALELVLYHDKQPEKAIHARVLVMARLPGFSPLYREYITSIDEAGTRCNGSIQGARLISEAILEVDLNVNSATLMKLAAPELPLGKAGQASDDIASLSLKPKDQLDNNESHCIGTVTKTYNLIDSREALKSLSFITGLKPTAANPYQACFDGLLDEFIKPPGTLDLQEFDLFKQLFVSTCGIK</sequence>
<proteinExistence type="predicted"/>
<evidence type="ECO:0000256" key="1">
    <source>
        <dbReference type="SAM" id="SignalP"/>
    </source>
</evidence>
<dbReference type="EMBL" id="JAUOPG010000001">
    <property type="protein sequence ID" value="MDO6452454.1"/>
    <property type="molecule type" value="Genomic_DNA"/>
</dbReference>
<dbReference type="RefSeq" id="WP_303548447.1">
    <property type="nucleotide sequence ID" value="NZ_JAUOPG010000001.1"/>
</dbReference>
<reference evidence="2" key="1">
    <citation type="submission" date="2023-07" db="EMBL/GenBank/DDBJ databases">
        <title>Genome content predicts the carbon catabolic preferences of heterotrophic bacteria.</title>
        <authorList>
            <person name="Gralka M."/>
        </authorList>
    </citation>
    <scope>NUCLEOTIDE SEQUENCE</scope>
    <source>
        <strain evidence="2">I2M16</strain>
    </source>
</reference>
<evidence type="ECO:0000313" key="2">
    <source>
        <dbReference type="EMBL" id="MDO6452454.1"/>
    </source>
</evidence>
<evidence type="ECO:0000313" key="3">
    <source>
        <dbReference type="Proteomes" id="UP001169862"/>
    </source>
</evidence>
<dbReference type="Proteomes" id="UP001169862">
    <property type="component" value="Unassembled WGS sequence"/>
</dbReference>
<name>A0AAW7XHC3_9GAMM</name>
<feature type="signal peptide" evidence="1">
    <location>
        <begin position="1"/>
        <end position="20"/>
    </location>
</feature>
<organism evidence="2 3">
    <name type="scientific">Neptunomonas phycophila</name>
    <dbReference type="NCBI Taxonomy" id="1572645"/>
    <lineage>
        <taxon>Bacteria</taxon>
        <taxon>Pseudomonadati</taxon>
        <taxon>Pseudomonadota</taxon>
        <taxon>Gammaproteobacteria</taxon>
        <taxon>Oceanospirillales</taxon>
        <taxon>Oceanospirillaceae</taxon>
        <taxon>Neptunomonas</taxon>
    </lineage>
</organism>
<gene>
    <name evidence="2" type="ORF">Q4490_02645</name>
</gene>
<comment type="caution">
    <text evidence="2">The sequence shown here is derived from an EMBL/GenBank/DDBJ whole genome shotgun (WGS) entry which is preliminary data.</text>
</comment>
<accession>A0AAW7XHC3</accession>
<keyword evidence="1" id="KW-0732">Signal</keyword>
<feature type="chain" id="PRO_5043521579" evidence="1">
    <location>
        <begin position="21"/>
        <end position="282"/>
    </location>
</feature>